<dbReference type="EMBL" id="JAAIVJ010000001">
    <property type="protein sequence ID" value="NEY88929.1"/>
    <property type="molecule type" value="Genomic_DNA"/>
</dbReference>
<dbReference type="PANTHER" id="PTHR30404:SF0">
    <property type="entry name" value="N-ACETYLMURAMOYL-L-ALANINE AMIDASE AMIC"/>
    <property type="match status" value="1"/>
</dbReference>
<comment type="caution">
    <text evidence="6">The sequence shown here is derived from an EMBL/GenBank/DDBJ whole genome shotgun (WGS) entry which is preliminary data.</text>
</comment>
<dbReference type="AlphaFoldDB" id="A0A6M0QNF7"/>
<evidence type="ECO:0000313" key="6">
    <source>
        <dbReference type="EMBL" id="NEY88929.1"/>
    </source>
</evidence>
<evidence type="ECO:0000256" key="1">
    <source>
        <dbReference type="ARBA" id="ARBA00001561"/>
    </source>
</evidence>
<dbReference type="EC" id="3.5.1.28" evidence="2"/>
<dbReference type="CDD" id="cd02696">
    <property type="entry name" value="MurNAc-LAA"/>
    <property type="match status" value="1"/>
</dbReference>
<keyword evidence="4" id="KW-0732">Signal</keyword>
<feature type="chain" id="PRO_5027115244" description="N-acetylmuramoyl-L-alanine amidase" evidence="4">
    <location>
        <begin position="22"/>
        <end position="403"/>
    </location>
</feature>
<dbReference type="InterPro" id="IPR002508">
    <property type="entry name" value="MurNAc-LAA_cat"/>
</dbReference>
<evidence type="ECO:0000313" key="7">
    <source>
        <dbReference type="Proteomes" id="UP000477782"/>
    </source>
</evidence>
<dbReference type="SMART" id="SM00646">
    <property type="entry name" value="Ami_3"/>
    <property type="match status" value="1"/>
</dbReference>
<dbReference type="GO" id="GO:0030288">
    <property type="term" value="C:outer membrane-bounded periplasmic space"/>
    <property type="evidence" value="ECO:0007669"/>
    <property type="project" value="TreeGrafter"/>
</dbReference>
<dbReference type="Proteomes" id="UP000477782">
    <property type="component" value="Unassembled WGS sequence"/>
</dbReference>
<name>A0A6M0QNF7_9RHOB</name>
<feature type="domain" description="MurNAc-LAA" evidence="5">
    <location>
        <begin position="231"/>
        <end position="386"/>
    </location>
</feature>
<gene>
    <name evidence="6" type="ORF">G4Z14_01335</name>
</gene>
<sequence>MKGLAAVLLGLLLGLPLAAAAQDLSALARLEPAESAISDQGGGVEIRFSLSQPVPWRVGFRDSPPRMVLDVQEVDWTGVAALLRGSRHVTGLRAGVFRPGWSRLVLDLSGPMALTLAEMSTEPDTRLVLRLDPTGEAAFRATAAQPEPPGWAMPEVRDLAAVPERVAGKLVVVIDPGHGGIDPGAERDGQSEAALMLTFAREFKELLLRDGRFQVVMTRDSDHFVPLETRVSIARAAAADLFLSFHADALAEGEAVGATLYTLSEEASDAASEALAERHDRDDLLAGVDLTAQDDLVATVLMDMARAETTPKLDRLAARLETAIKAADLKMHRIPHQTAGFSVLKSPDIPSMLVELGFLSSEGDLARLNDPAWRASMAEALRQGILSWAEEEVAIRSLGAGGN</sequence>
<dbReference type="InterPro" id="IPR050695">
    <property type="entry name" value="N-acetylmuramoyl_amidase_3"/>
</dbReference>
<accession>A0A6M0QNF7</accession>
<dbReference type="GO" id="GO:0008745">
    <property type="term" value="F:N-acetylmuramoyl-L-alanine amidase activity"/>
    <property type="evidence" value="ECO:0007669"/>
    <property type="project" value="UniProtKB-EC"/>
</dbReference>
<protein>
    <recommendedName>
        <fullName evidence="2">N-acetylmuramoyl-L-alanine amidase</fullName>
        <ecNumber evidence="2">3.5.1.28</ecNumber>
    </recommendedName>
</protein>
<dbReference type="SUPFAM" id="SSF53187">
    <property type="entry name" value="Zn-dependent exopeptidases"/>
    <property type="match status" value="1"/>
</dbReference>
<dbReference type="Gene3D" id="2.60.40.3500">
    <property type="match status" value="1"/>
</dbReference>
<organism evidence="6 7">
    <name type="scientific">Tabrizicola oligotrophica</name>
    <dbReference type="NCBI Taxonomy" id="2710650"/>
    <lineage>
        <taxon>Bacteria</taxon>
        <taxon>Pseudomonadati</taxon>
        <taxon>Pseudomonadota</taxon>
        <taxon>Alphaproteobacteria</taxon>
        <taxon>Rhodobacterales</taxon>
        <taxon>Paracoccaceae</taxon>
        <taxon>Tabrizicola</taxon>
    </lineage>
</organism>
<dbReference type="Pfam" id="PF01520">
    <property type="entry name" value="Amidase_3"/>
    <property type="match status" value="1"/>
</dbReference>
<evidence type="ECO:0000256" key="2">
    <source>
        <dbReference type="ARBA" id="ARBA00011901"/>
    </source>
</evidence>
<comment type="catalytic activity">
    <reaction evidence="1">
        <text>Hydrolyzes the link between N-acetylmuramoyl residues and L-amino acid residues in certain cell-wall glycopeptides.</text>
        <dbReference type="EC" id="3.5.1.28"/>
    </reaction>
</comment>
<evidence type="ECO:0000259" key="5">
    <source>
        <dbReference type="SMART" id="SM00646"/>
    </source>
</evidence>
<keyword evidence="7" id="KW-1185">Reference proteome</keyword>
<reference evidence="6 7" key="1">
    <citation type="submission" date="2020-02" db="EMBL/GenBank/DDBJ databases">
        <authorList>
            <person name="Chen W.-M."/>
        </authorList>
    </citation>
    <scope>NUCLEOTIDE SEQUENCE [LARGE SCALE GENOMIC DNA]</scope>
    <source>
        <strain evidence="6 7">KMS-5</strain>
    </source>
</reference>
<dbReference type="GO" id="GO:0009253">
    <property type="term" value="P:peptidoglycan catabolic process"/>
    <property type="evidence" value="ECO:0007669"/>
    <property type="project" value="InterPro"/>
</dbReference>
<evidence type="ECO:0000256" key="3">
    <source>
        <dbReference type="ARBA" id="ARBA00022801"/>
    </source>
</evidence>
<feature type="signal peptide" evidence="4">
    <location>
        <begin position="1"/>
        <end position="21"/>
    </location>
</feature>
<dbReference type="PANTHER" id="PTHR30404">
    <property type="entry name" value="N-ACETYLMURAMOYL-L-ALANINE AMIDASE"/>
    <property type="match status" value="1"/>
</dbReference>
<dbReference type="RefSeq" id="WP_164622955.1">
    <property type="nucleotide sequence ID" value="NZ_JAAIVJ010000001.1"/>
</dbReference>
<proteinExistence type="predicted"/>
<keyword evidence="3" id="KW-0378">Hydrolase</keyword>
<dbReference type="Gene3D" id="3.40.630.40">
    <property type="entry name" value="Zn-dependent exopeptidases"/>
    <property type="match status" value="1"/>
</dbReference>
<evidence type="ECO:0000256" key="4">
    <source>
        <dbReference type="SAM" id="SignalP"/>
    </source>
</evidence>